<dbReference type="EMBL" id="LR131271">
    <property type="protein sequence ID" value="VDR27618.1"/>
    <property type="molecule type" value="Genomic_DNA"/>
</dbReference>
<sequence>MPSPSTAIWAMKGRQTTTASATTTAVRGCSCLSTAGAPAAAWAPQKYPARQTLEASQAVARLHRLNPEYTVFAQQDPAAIDGGVFHNDVIAVSNRHVLFHHQQAFVQQQALLETLREKAARLDIPFVSVEVPQAQVGLNDAVASYLFNSQLLSKPDGKMLIVVPEECRQRENVWHYLSGW</sequence>
<dbReference type="Proteomes" id="UP000274346">
    <property type="component" value="Chromosome"/>
</dbReference>
<dbReference type="EC" id="3.5.3.23" evidence="3"/>
<dbReference type="Pfam" id="PF04996">
    <property type="entry name" value="AstB"/>
    <property type="match status" value="1"/>
</dbReference>
<evidence type="ECO:0000313" key="4">
    <source>
        <dbReference type="Proteomes" id="UP000274346"/>
    </source>
</evidence>
<dbReference type="PANTHER" id="PTHR30420:SF2">
    <property type="entry name" value="N-SUCCINYLARGININE DIHYDROLASE"/>
    <property type="match status" value="1"/>
</dbReference>
<dbReference type="InterPro" id="IPR007079">
    <property type="entry name" value="SuccinylArg_d-Hdrlase_AstB"/>
</dbReference>
<gene>
    <name evidence="3" type="primary">astB_2</name>
    <name evidence="3" type="ORF">NCTC13098_03989</name>
</gene>
<evidence type="ECO:0000256" key="2">
    <source>
        <dbReference type="ARBA" id="ARBA00022801"/>
    </source>
</evidence>
<dbReference type="GO" id="GO:0006525">
    <property type="term" value="P:arginine metabolic process"/>
    <property type="evidence" value="ECO:0007669"/>
    <property type="project" value="UniProtKB-KW"/>
</dbReference>
<dbReference type="AlphaFoldDB" id="A0A3P8JL97"/>
<dbReference type="KEGG" id="rtg:NCTC13098_03989"/>
<evidence type="ECO:0000313" key="3">
    <source>
        <dbReference type="EMBL" id="VDR27618.1"/>
    </source>
</evidence>
<reference evidence="3 4" key="1">
    <citation type="submission" date="2018-12" db="EMBL/GenBank/DDBJ databases">
        <authorList>
            <consortium name="Pathogen Informatics"/>
        </authorList>
    </citation>
    <scope>NUCLEOTIDE SEQUENCE [LARGE SCALE GENOMIC DNA]</scope>
    <source>
        <strain evidence="3 4">NCTC13098</strain>
    </source>
</reference>
<dbReference type="SUPFAM" id="SSF55909">
    <property type="entry name" value="Pentein"/>
    <property type="match status" value="1"/>
</dbReference>
<dbReference type="InterPro" id="IPR037031">
    <property type="entry name" value="AstB_sf"/>
</dbReference>
<keyword evidence="1" id="KW-0056">Arginine metabolism</keyword>
<dbReference type="Gene3D" id="3.75.10.20">
    <property type="entry name" value="Succinylarginine dihydrolase"/>
    <property type="match status" value="1"/>
</dbReference>
<organism evidence="3 4">
    <name type="scientific">Raoultella terrigena</name>
    <name type="common">Klebsiella terrigena</name>
    <dbReference type="NCBI Taxonomy" id="577"/>
    <lineage>
        <taxon>Bacteria</taxon>
        <taxon>Pseudomonadati</taxon>
        <taxon>Pseudomonadota</taxon>
        <taxon>Gammaproteobacteria</taxon>
        <taxon>Enterobacterales</taxon>
        <taxon>Enterobacteriaceae</taxon>
        <taxon>Klebsiella/Raoultella group</taxon>
        <taxon>Raoultella</taxon>
    </lineage>
</organism>
<proteinExistence type="predicted"/>
<keyword evidence="2 3" id="KW-0378">Hydrolase</keyword>
<name>A0A3P8JL97_RAOTE</name>
<evidence type="ECO:0000256" key="1">
    <source>
        <dbReference type="ARBA" id="ARBA00022503"/>
    </source>
</evidence>
<dbReference type="PANTHER" id="PTHR30420">
    <property type="entry name" value="N-SUCCINYLARGININE DIHYDROLASE"/>
    <property type="match status" value="1"/>
</dbReference>
<protein>
    <submittedName>
        <fullName evidence="3">N-succinylarginine dihydrolase</fullName>
        <ecNumber evidence="3">3.5.3.23</ecNumber>
    </submittedName>
</protein>
<accession>A0A3P8JL97</accession>
<dbReference type="GO" id="GO:0009015">
    <property type="term" value="F:N-succinylarginine dihydrolase activity"/>
    <property type="evidence" value="ECO:0007669"/>
    <property type="project" value="UniProtKB-EC"/>
</dbReference>